<dbReference type="RefSeq" id="WP_092577509.1">
    <property type="nucleotide sequence ID" value="NZ_FMAF01000050.1"/>
</dbReference>
<protein>
    <submittedName>
        <fullName evidence="3">Uncharacterized protein</fullName>
    </submittedName>
</protein>
<keyword evidence="2" id="KW-0472">Membrane</keyword>
<keyword evidence="2" id="KW-1133">Transmembrane helix</keyword>
<evidence type="ECO:0000313" key="4">
    <source>
        <dbReference type="Proteomes" id="UP000199205"/>
    </source>
</evidence>
<evidence type="ECO:0000313" key="3">
    <source>
        <dbReference type="EMBL" id="SCB52442.1"/>
    </source>
</evidence>
<proteinExistence type="predicted"/>
<evidence type="ECO:0000256" key="2">
    <source>
        <dbReference type="SAM" id="Phobius"/>
    </source>
</evidence>
<dbReference type="Proteomes" id="UP000199205">
    <property type="component" value="Unassembled WGS sequence"/>
</dbReference>
<dbReference type="AlphaFoldDB" id="A0A1C3XJH7"/>
<keyword evidence="2" id="KW-0812">Transmembrane</keyword>
<feature type="region of interest" description="Disordered" evidence="1">
    <location>
        <begin position="131"/>
        <end position="151"/>
    </location>
</feature>
<reference evidence="3 4" key="1">
    <citation type="submission" date="2016-08" db="EMBL/GenBank/DDBJ databases">
        <authorList>
            <person name="Seilhamer J.J."/>
        </authorList>
    </citation>
    <scope>NUCLEOTIDE SEQUENCE [LARGE SCALE GENOMIC DNA]</scope>
    <source>
        <strain evidence="3 4">P1-7</strain>
    </source>
</reference>
<gene>
    <name evidence="3" type="ORF">GA0061101_1502</name>
</gene>
<sequence>MDVWLKALIATACVVVIASAAIVGGVVGWQYYQAWQEEKAAKLAERKFKCTDALKEEARAKAGEKTYGSLALMVAEADSCRAEFPDIRASFCFRLWKDVKLFNAGSTTDFFDKMTSAAAKEVDACNQEFGYNEPEKKPLPQNTSEWKAATPSKPAPAVTMVATCEAALKFRLGSSATYTQVDHSKAQFPMGRSAFASYLEKTDDSPSMREEKLKQFDQGVLRPVEFYIYLSTNAIVQSRYQRIEAACSYVGIQGTDAGAAVDNVRLTY</sequence>
<dbReference type="OrthoDB" id="8341028at2"/>
<name>A0A1C3XJH7_9HYPH</name>
<accession>A0A1C3XJH7</accession>
<organism evidence="3 4">
    <name type="scientific">Rhizobium lusitanum</name>
    <dbReference type="NCBI Taxonomy" id="293958"/>
    <lineage>
        <taxon>Bacteria</taxon>
        <taxon>Pseudomonadati</taxon>
        <taxon>Pseudomonadota</taxon>
        <taxon>Alphaproteobacteria</taxon>
        <taxon>Hyphomicrobiales</taxon>
        <taxon>Rhizobiaceae</taxon>
        <taxon>Rhizobium/Agrobacterium group</taxon>
        <taxon>Rhizobium</taxon>
    </lineage>
</organism>
<dbReference type="EMBL" id="FMAF01000050">
    <property type="protein sequence ID" value="SCB52442.1"/>
    <property type="molecule type" value="Genomic_DNA"/>
</dbReference>
<evidence type="ECO:0000256" key="1">
    <source>
        <dbReference type="SAM" id="MobiDB-lite"/>
    </source>
</evidence>
<feature type="transmembrane region" description="Helical" evidence="2">
    <location>
        <begin position="7"/>
        <end position="32"/>
    </location>
</feature>